<dbReference type="HAMAP" id="MF_01411">
    <property type="entry name" value="LPS_assembly_LptD"/>
    <property type="match status" value="1"/>
</dbReference>
<dbReference type="Gene3D" id="2.60.450.10">
    <property type="entry name" value="Lipopolysaccharide (LPS) transport protein A like domain"/>
    <property type="match status" value="1"/>
</dbReference>
<dbReference type="InterPro" id="IPR020889">
    <property type="entry name" value="LipoPS_assembly_LptD"/>
</dbReference>
<reference evidence="4 5" key="1">
    <citation type="submission" date="2014-06" db="EMBL/GenBank/DDBJ databases">
        <title>Rhizobium pelagicum/R2-400B4.</title>
        <authorList>
            <person name="Kimes N.E."/>
            <person name="Lopez-Perez M."/>
        </authorList>
    </citation>
    <scope>NUCLEOTIDE SEQUENCE [LARGE SCALE GENOMIC DNA]</scope>
    <source>
        <strain evidence="4 5">R2-400B4</strain>
    </source>
</reference>
<proteinExistence type="inferred from homology"/>
<comment type="caution">
    <text evidence="1">Lacks conserved residue(s) required for the propagation of feature annotation.</text>
</comment>
<comment type="subcellular location">
    <subcellularLocation>
        <location evidence="1">Cell outer membrane</location>
    </subcellularLocation>
</comment>
<dbReference type="Proteomes" id="UP000052167">
    <property type="component" value="Unassembled WGS sequence"/>
</dbReference>
<feature type="domain" description="LptD C-terminal" evidence="3">
    <location>
        <begin position="308"/>
        <end position="715"/>
    </location>
</feature>
<feature type="compositionally biased region" description="Polar residues" evidence="2">
    <location>
        <begin position="480"/>
        <end position="499"/>
    </location>
</feature>
<gene>
    <name evidence="1" type="primary">lptD</name>
    <name evidence="4" type="ORF">GV68_05860</name>
</gene>
<keyword evidence="5" id="KW-1185">Reference proteome</keyword>
<evidence type="ECO:0000313" key="4">
    <source>
        <dbReference type="EMBL" id="KEQ06981.1"/>
    </source>
</evidence>
<dbReference type="AlphaFoldDB" id="A0A922NZ22"/>
<dbReference type="GO" id="GO:0009279">
    <property type="term" value="C:cell outer membrane"/>
    <property type="evidence" value="ECO:0007669"/>
    <property type="project" value="UniProtKB-SubCell"/>
</dbReference>
<dbReference type="InterPro" id="IPR050218">
    <property type="entry name" value="LptD"/>
</dbReference>
<keyword evidence="1" id="KW-0998">Cell outer membrane</keyword>
<feature type="chain" id="PRO_5038181167" description="LPS-assembly protein LptD" evidence="1">
    <location>
        <begin position="35"/>
        <end position="784"/>
    </location>
</feature>
<feature type="region of interest" description="Disordered" evidence="2">
    <location>
        <begin position="480"/>
        <end position="500"/>
    </location>
</feature>
<protein>
    <recommendedName>
        <fullName evidence="1">LPS-assembly protein LptD</fullName>
    </recommendedName>
</protein>
<dbReference type="InterPro" id="IPR007543">
    <property type="entry name" value="LptD_C"/>
</dbReference>
<dbReference type="GO" id="GO:0015920">
    <property type="term" value="P:lipopolysaccharide transport"/>
    <property type="evidence" value="ECO:0007669"/>
    <property type="project" value="InterPro"/>
</dbReference>
<evidence type="ECO:0000256" key="1">
    <source>
        <dbReference type="HAMAP-Rule" id="MF_01411"/>
    </source>
</evidence>
<dbReference type="RefSeq" id="WP_037167421.1">
    <property type="nucleotide sequence ID" value="NZ_CAJXID010000032.1"/>
</dbReference>
<dbReference type="PANTHER" id="PTHR30189:SF1">
    <property type="entry name" value="LPS-ASSEMBLY PROTEIN LPTD"/>
    <property type="match status" value="1"/>
</dbReference>
<accession>A0A922NZ22</accession>
<comment type="subunit">
    <text evidence="1">Component of the lipopolysaccharide transport and assembly complex.</text>
</comment>
<evidence type="ECO:0000256" key="2">
    <source>
        <dbReference type="SAM" id="MobiDB-lite"/>
    </source>
</evidence>
<evidence type="ECO:0000259" key="3">
    <source>
        <dbReference type="Pfam" id="PF04453"/>
    </source>
</evidence>
<organism evidence="4 5">
    <name type="scientific">Pseudorhizobium pelagicum</name>
    <dbReference type="NCBI Taxonomy" id="1509405"/>
    <lineage>
        <taxon>Bacteria</taxon>
        <taxon>Pseudomonadati</taxon>
        <taxon>Pseudomonadota</taxon>
        <taxon>Alphaproteobacteria</taxon>
        <taxon>Hyphomicrobiales</taxon>
        <taxon>Rhizobiaceae</taxon>
        <taxon>Rhizobium/Agrobacterium group</taxon>
        <taxon>Pseudorhizobium</taxon>
    </lineage>
</organism>
<comment type="similarity">
    <text evidence="1">Belongs to the LptD family.</text>
</comment>
<dbReference type="GO" id="GO:0043165">
    <property type="term" value="P:Gram-negative-bacterium-type cell outer membrane assembly"/>
    <property type="evidence" value="ECO:0007669"/>
    <property type="project" value="UniProtKB-UniRule"/>
</dbReference>
<feature type="signal peptide" evidence="1">
    <location>
        <begin position="1"/>
        <end position="34"/>
    </location>
</feature>
<comment type="caution">
    <text evidence="4">The sequence shown here is derived from an EMBL/GenBank/DDBJ whole genome shotgun (WGS) entry which is preliminary data.</text>
</comment>
<dbReference type="EMBL" id="JOKJ01000014">
    <property type="protein sequence ID" value="KEQ06981.1"/>
    <property type="molecule type" value="Genomic_DNA"/>
</dbReference>
<comment type="function">
    <text evidence="1">Involved in the assembly of lipopolysaccharide (LPS) at the surface of the outer membrane.</text>
</comment>
<name>A0A922NZ22_9HYPH</name>
<dbReference type="GO" id="GO:1990351">
    <property type="term" value="C:transporter complex"/>
    <property type="evidence" value="ECO:0007669"/>
    <property type="project" value="TreeGrafter"/>
</dbReference>
<dbReference type="Pfam" id="PF04453">
    <property type="entry name" value="LptD"/>
    <property type="match status" value="1"/>
</dbReference>
<keyword evidence="1" id="KW-0472">Membrane</keyword>
<keyword evidence="1" id="KW-0732">Signal</keyword>
<evidence type="ECO:0000313" key="5">
    <source>
        <dbReference type="Proteomes" id="UP000052167"/>
    </source>
</evidence>
<dbReference type="PANTHER" id="PTHR30189">
    <property type="entry name" value="LPS-ASSEMBLY PROTEIN"/>
    <property type="match status" value="1"/>
</dbReference>
<sequence precursor="true">MAVNNRGNIRRRLTVLLASAAVCVNGMYAAPAHAQVSPSPLTPAVADDARMLLRANELVYNQDVQRVTATGGVQIYYNRYRMVAQRVEYDQQSGRVTAVGNIELIEPDGNRIYADELDVTDDFGQGFLNSLRVETTDNTRLAAESAERLPGDLMVLHNGVYTACLPCAEKPGRAPLWQVKAQRVIQNGKAQTIRLENARFELFGMPIGFLPFLVVPDQTVERKSGFLFPTMSLDDNLGFGLTVPYYHVFSPHMDATLSPTYYTGQGLLLQGEIRNRFETGRHTFRFAGIDQRNPDSFTAGSSDANADTRLMAASEARFEINPRWTFGWDVMIQSDNNFSKTYSLDSVNDDVFRNEVYLTGLGERNHFDMRAFYFDIQDTAEEKTAERRQAVVYPSLDYRYIAPEPVAGGELSITSNLTNLSRREEDFTLEGNSDRYHGLDGSYSRFTTEAEWKRTFTTSNGLLLTPLLAARGDALRHNFDTPSFTGTDPETRQNRTYSYTGLEDSGGYGRYMLTAGLEARYPFLLSTETSSHIIEPIAQLYVRPDEPMAGGLPNEDAQSFVFDATTLFDRDKFSGFDRIEGGTRANLGLRYTGSFDNGVGLRAVFGQSYHLAGQNSFATDDLVNAGANSGLESDVSDYVGMAGIDLPQGFYLSAGGRFDEKTFEVQRTDAEFGYTTARVSGSLVYTQIEAQPEYGSSSDTDLLQSSTSFRLNENWSVSGSAVWDLNDQGVIRRGVGLTYADECTIFTLSYTDEPAGATNANDWSIGARVTFRTLGDIDLGSALN</sequence>